<dbReference type="InterPro" id="IPR001296">
    <property type="entry name" value="Glyco_trans_1"/>
</dbReference>
<accession>A0A7G9Z2I8</accession>
<dbReference type="Gene3D" id="3.40.50.2000">
    <property type="entry name" value="Glycogen Phosphorylase B"/>
    <property type="match status" value="1"/>
</dbReference>
<proteinExistence type="predicted"/>
<organism evidence="2">
    <name type="scientific">Candidatus Methanophaga sp. ANME-1 ERB7</name>
    <dbReference type="NCBI Taxonomy" id="2759913"/>
    <lineage>
        <taxon>Archaea</taxon>
        <taxon>Methanobacteriati</taxon>
        <taxon>Methanobacteriota</taxon>
        <taxon>Stenosarchaea group</taxon>
        <taxon>Methanomicrobia</taxon>
        <taxon>Candidatus Methanophagales</taxon>
        <taxon>Candidatus Methanophagaceae</taxon>
        <taxon>Candidatus Methanophaga</taxon>
    </lineage>
</organism>
<evidence type="ECO:0000313" key="2">
    <source>
        <dbReference type="EMBL" id="QNO54472.1"/>
    </source>
</evidence>
<feature type="domain" description="Glycosyl transferase family 1" evidence="1">
    <location>
        <begin position="2"/>
        <end position="102"/>
    </location>
</feature>
<dbReference type="EMBL" id="MT631582">
    <property type="protein sequence ID" value="QNO54472.1"/>
    <property type="molecule type" value="Genomic_DNA"/>
</dbReference>
<sequence>MRFVGRLTHGNNVKIMSESSLFVMPSRAEGLALVYIEALCMGLPIIGYPPNVRELSEKLDIKVGFPFDALTNSHLQLASLIKQAMSNESGFDVAHRREMLRRARECFSIERFHTEYMRLYEEVMASAEG</sequence>
<reference evidence="2" key="1">
    <citation type="submission" date="2020-06" db="EMBL/GenBank/DDBJ databases">
        <title>Unique genomic features of the anaerobic methanotrophic archaea.</title>
        <authorList>
            <person name="Chadwick G.L."/>
            <person name="Skennerton C.T."/>
            <person name="Laso-Perez R."/>
            <person name="Leu A.O."/>
            <person name="Speth D.R."/>
            <person name="Yu H."/>
            <person name="Morgan-Lang C."/>
            <person name="Hatzenpichler R."/>
            <person name="Goudeau D."/>
            <person name="Malmstrom R."/>
            <person name="Brazelton W.J."/>
            <person name="Woyke T."/>
            <person name="Hallam S.J."/>
            <person name="Tyson G.W."/>
            <person name="Wegener G."/>
            <person name="Boetius A."/>
            <person name="Orphan V."/>
        </authorList>
    </citation>
    <scope>NUCLEOTIDE SEQUENCE</scope>
</reference>
<name>A0A7G9Z2I8_9EURY</name>
<gene>
    <name evidence="2" type="ORF">ILIMKHIM_00001</name>
</gene>
<dbReference type="SUPFAM" id="SSF53756">
    <property type="entry name" value="UDP-Glycosyltransferase/glycogen phosphorylase"/>
    <property type="match status" value="1"/>
</dbReference>
<evidence type="ECO:0000259" key="1">
    <source>
        <dbReference type="Pfam" id="PF00534"/>
    </source>
</evidence>
<protein>
    <recommendedName>
        <fullName evidence="1">Glycosyl transferase family 1 domain-containing protein</fullName>
    </recommendedName>
</protein>
<dbReference type="Pfam" id="PF00534">
    <property type="entry name" value="Glycos_transf_1"/>
    <property type="match status" value="1"/>
</dbReference>
<dbReference type="PANTHER" id="PTHR12526:SF630">
    <property type="entry name" value="GLYCOSYLTRANSFERASE"/>
    <property type="match status" value="1"/>
</dbReference>
<dbReference type="GO" id="GO:0016757">
    <property type="term" value="F:glycosyltransferase activity"/>
    <property type="evidence" value="ECO:0007669"/>
    <property type="project" value="InterPro"/>
</dbReference>
<dbReference type="AlphaFoldDB" id="A0A7G9Z2I8"/>
<dbReference type="PANTHER" id="PTHR12526">
    <property type="entry name" value="GLYCOSYLTRANSFERASE"/>
    <property type="match status" value="1"/>
</dbReference>